<feature type="compositionally biased region" description="Basic and acidic residues" evidence="4">
    <location>
        <begin position="128"/>
        <end position="139"/>
    </location>
</feature>
<reference evidence="6 7" key="1">
    <citation type="submission" date="2021-07" db="EMBL/GenBank/DDBJ databases">
        <title>The Aristolochia fimbriata genome: insights into angiosperm evolution, floral development and chemical biosynthesis.</title>
        <authorList>
            <person name="Jiao Y."/>
        </authorList>
    </citation>
    <scope>NUCLEOTIDE SEQUENCE [LARGE SCALE GENOMIC DNA]</scope>
    <source>
        <strain evidence="6">IBCAS-2021</strain>
        <tissue evidence="6">Leaf</tissue>
    </source>
</reference>
<dbReference type="EMBL" id="JAINDJ010000005">
    <property type="protein sequence ID" value="KAG9446255.1"/>
    <property type="molecule type" value="Genomic_DNA"/>
</dbReference>
<dbReference type="PANTHER" id="PTHR36899">
    <property type="entry name" value="OS04G0395700 PROTEIN"/>
    <property type="match status" value="1"/>
</dbReference>
<dbReference type="GO" id="GO:0005634">
    <property type="term" value="C:nucleus"/>
    <property type="evidence" value="ECO:0007669"/>
    <property type="project" value="UniProtKB-SubCell"/>
</dbReference>
<organism evidence="6 7">
    <name type="scientific">Aristolochia fimbriata</name>
    <name type="common">White veined hardy Dutchman's pipe vine</name>
    <dbReference type="NCBI Taxonomy" id="158543"/>
    <lineage>
        <taxon>Eukaryota</taxon>
        <taxon>Viridiplantae</taxon>
        <taxon>Streptophyta</taxon>
        <taxon>Embryophyta</taxon>
        <taxon>Tracheophyta</taxon>
        <taxon>Spermatophyta</taxon>
        <taxon>Magnoliopsida</taxon>
        <taxon>Magnoliidae</taxon>
        <taxon>Piperales</taxon>
        <taxon>Aristolochiaceae</taxon>
        <taxon>Aristolochia</taxon>
    </lineage>
</organism>
<sequence>MQGTGSYILPCRGHESNQMHIIGPWALGPGGEGRGRCSFSTTSGSVSPVISQSSLPKPFRKPYLPSPSNSSLSHSFLLSMSEIKGQNPEDTPVNPKRKTDPESLTPDPKKQKSDYPNAEQRNSDGGTDEAKEGEGEEKNFASNGKAAIDKGKAVVVENKGKGKLLVTDTDSNSSSGGEECLEEDGEDNESLDDPLAEVDLSNILPSRTRRRVADPGAYLRVIDVDTFILTGSSIFLIRYL</sequence>
<evidence type="ECO:0000256" key="2">
    <source>
        <dbReference type="ARBA" id="ARBA00023186"/>
    </source>
</evidence>
<feature type="region of interest" description="Disordered" evidence="4">
    <location>
        <begin position="25"/>
        <end position="153"/>
    </location>
</feature>
<evidence type="ECO:0000313" key="7">
    <source>
        <dbReference type="Proteomes" id="UP000825729"/>
    </source>
</evidence>
<feature type="region of interest" description="Disordered" evidence="4">
    <location>
        <begin position="165"/>
        <end position="192"/>
    </location>
</feature>
<dbReference type="Pfam" id="PF09649">
    <property type="entry name" value="CHZ"/>
    <property type="match status" value="1"/>
</dbReference>
<evidence type="ECO:0000313" key="6">
    <source>
        <dbReference type="EMBL" id="KAG9446255.1"/>
    </source>
</evidence>
<feature type="domain" description="Histone chaperone" evidence="5">
    <location>
        <begin position="192"/>
        <end position="214"/>
    </location>
</feature>
<keyword evidence="3" id="KW-0539">Nucleus</keyword>
<accession>A0AAV7EBN8</accession>
<gene>
    <name evidence="6" type="ORF">H6P81_012383</name>
</gene>
<comment type="subcellular location">
    <subcellularLocation>
        <location evidence="1">Nucleus</location>
    </subcellularLocation>
</comment>
<feature type="compositionally biased region" description="Low complexity" evidence="4">
    <location>
        <begin position="62"/>
        <end position="81"/>
    </location>
</feature>
<feature type="compositionally biased region" description="Low complexity" evidence="4">
    <location>
        <begin position="43"/>
        <end position="54"/>
    </location>
</feature>
<dbReference type="InterPro" id="IPR019098">
    <property type="entry name" value="Histone_chaperone_domain_CHZ"/>
</dbReference>
<dbReference type="PANTHER" id="PTHR36899:SF3">
    <property type="entry name" value="F13K23.8 PROTEIN"/>
    <property type="match status" value="1"/>
</dbReference>
<proteinExistence type="predicted"/>
<keyword evidence="7" id="KW-1185">Reference proteome</keyword>
<evidence type="ECO:0000256" key="4">
    <source>
        <dbReference type="SAM" id="MobiDB-lite"/>
    </source>
</evidence>
<comment type="caution">
    <text evidence="6">The sequence shown here is derived from an EMBL/GenBank/DDBJ whole genome shotgun (WGS) entry which is preliminary data.</text>
</comment>
<evidence type="ECO:0000256" key="1">
    <source>
        <dbReference type="ARBA" id="ARBA00004123"/>
    </source>
</evidence>
<dbReference type="Proteomes" id="UP000825729">
    <property type="component" value="Unassembled WGS sequence"/>
</dbReference>
<feature type="compositionally biased region" description="Basic and acidic residues" evidence="4">
    <location>
        <begin position="97"/>
        <end position="113"/>
    </location>
</feature>
<evidence type="ECO:0000256" key="3">
    <source>
        <dbReference type="ARBA" id="ARBA00023242"/>
    </source>
</evidence>
<keyword evidence="2" id="KW-0143">Chaperone</keyword>
<protein>
    <recommendedName>
        <fullName evidence="5">Histone chaperone domain-containing protein</fullName>
    </recommendedName>
</protein>
<dbReference type="AlphaFoldDB" id="A0AAV7EBN8"/>
<evidence type="ECO:0000259" key="5">
    <source>
        <dbReference type="Pfam" id="PF09649"/>
    </source>
</evidence>
<feature type="compositionally biased region" description="Acidic residues" evidence="4">
    <location>
        <begin position="179"/>
        <end position="192"/>
    </location>
</feature>
<name>A0AAV7EBN8_ARIFI</name>